<name>A0A1S2LM48_9BACI</name>
<dbReference type="AlphaFoldDB" id="A0A1S2LM48"/>
<dbReference type="NCBIfam" id="NF005817">
    <property type="entry name" value="PRK07683.1"/>
    <property type="match status" value="1"/>
</dbReference>
<keyword evidence="5" id="KW-0663">Pyridoxal phosphate</keyword>
<protein>
    <recommendedName>
        <fullName evidence="6">Aminotransferase</fullName>
        <ecNumber evidence="6">2.6.1.-</ecNumber>
    </recommendedName>
</protein>
<sequence>MEHLINKQVKNIQISGIRQFFNMVAKYPDAVQLTIGQPDFKTPTHIKEAGKHAIDENKTSYTKNAGIDELCQAATQFIETKYGLTYDPKTEVITTIGASQGIDIALRTILDKDSEVILPGPVYPAYEPIIRMCEANPVYVDTRETDFKLTAAQIEANITSNTRCVLLPYPSNPTGCILTAKELIEIAEVLKEREIFVLSDEIYSELVYGQTHTSIAAIPGMKEKTIIINGLSKSHSMTGWRIGFVFAPNNISKHMLKVHQYNVSCASSISQHAALSALTVGIDDANHMRAEYEKRRDYVYQRLVSIGFEVVKPEGAFYLFPSIKKYGMSSYEFAIKLLQEAGVACVPGDAFSSYGEGYLRLSYAYSMEILEEGCNRIEKFIREQFPN</sequence>
<dbReference type="SUPFAM" id="SSF53383">
    <property type="entry name" value="PLP-dependent transferases"/>
    <property type="match status" value="1"/>
</dbReference>
<dbReference type="GO" id="GO:0030170">
    <property type="term" value="F:pyridoxal phosphate binding"/>
    <property type="evidence" value="ECO:0007669"/>
    <property type="project" value="InterPro"/>
</dbReference>
<dbReference type="Gene3D" id="3.40.640.10">
    <property type="entry name" value="Type I PLP-dependent aspartate aminotransferase-like (Major domain)"/>
    <property type="match status" value="1"/>
</dbReference>
<evidence type="ECO:0000313" key="8">
    <source>
        <dbReference type="EMBL" id="OIJ13436.1"/>
    </source>
</evidence>
<organism evidence="8 9">
    <name type="scientific">Anaerobacillus alkalilacustris</name>
    <dbReference type="NCBI Taxonomy" id="393763"/>
    <lineage>
        <taxon>Bacteria</taxon>
        <taxon>Bacillati</taxon>
        <taxon>Bacillota</taxon>
        <taxon>Bacilli</taxon>
        <taxon>Bacillales</taxon>
        <taxon>Bacillaceae</taxon>
        <taxon>Anaerobacillus</taxon>
    </lineage>
</organism>
<evidence type="ECO:0000256" key="6">
    <source>
        <dbReference type="RuleBase" id="RU000481"/>
    </source>
</evidence>
<dbReference type="PANTHER" id="PTHR46383:SF4">
    <property type="entry name" value="AMINOTRANSFERASE"/>
    <property type="match status" value="1"/>
</dbReference>
<comment type="cofactor">
    <cofactor evidence="1 6">
        <name>pyridoxal 5'-phosphate</name>
        <dbReference type="ChEBI" id="CHEBI:597326"/>
    </cofactor>
</comment>
<feature type="domain" description="Aminotransferase class I/classII large" evidence="7">
    <location>
        <begin position="29"/>
        <end position="377"/>
    </location>
</feature>
<dbReference type="FunFam" id="3.40.640.10:FF:000033">
    <property type="entry name" value="Aspartate aminotransferase"/>
    <property type="match status" value="1"/>
</dbReference>
<dbReference type="OrthoDB" id="9802328at2"/>
<evidence type="ECO:0000313" key="9">
    <source>
        <dbReference type="Proteomes" id="UP000179524"/>
    </source>
</evidence>
<dbReference type="GO" id="GO:0006520">
    <property type="term" value="P:amino acid metabolic process"/>
    <property type="evidence" value="ECO:0007669"/>
    <property type="project" value="InterPro"/>
</dbReference>
<dbReference type="CDD" id="cd00609">
    <property type="entry name" value="AAT_like"/>
    <property type="match status" value="1"/>
</dbReference>
<keyword evidence="3 6" id="KW-0032">Aminotransferase</keyword>
<dbReference type="GO" id="GO:0008483">
    <property type="term" value="F:transaminase activity"/>
    <property type="evidence" value="ECO:0007669"/>
    <property type="project" value="UniProtKB-KW"/>
</dbReference>
<dbReference type="RefSeq" id="WP_071309585.1">
    <property type="nucleotide sequence ID" value="NZ_MLQR01000028.1"/>
</dbReference>
<dbReference type="PANTHER" id="PTHR46383">
    <property type="entry name" value="ASPARTATE AMINOTRANSFERASE"/>
    <property type="match status" value="1"/>
</dbReference>
<gene>
    <name evidence="8" type="ORF">BKP37_10715</name>
</gene>
<accession>A0A1S2LM48</accession>
<dbReference type="InterPro" id="IPR015421">
    <property type="entry name" value="PyrdxlP-dep_Trfase_major"/>
</dbReference>
<proteinExistence type="inferred from homology"/>
<evidence type="ECO:0000256" key="2">
    <source>
        <dbReference type="ARBA" id="ARBA00007441"/>
    </source>
</evidence>
<dbReference type="InterPro" id="IPR004838">
    <property type="entry name" value="NHTrfase_class1_PyrdxlP-BS"/>
</dbReference>
<evidence type="ECO:0000256" key="5">
    <source>
        <dbReference type="ARBA" id="ARBA00022898"/>
    </source>
</evidence>
<dbReference type="Proteomes" id="UP000179524">
    <property type="component" value="Unassembled WGS sequence"/>
</dbReference>
<evidence type="ECO:0000259" key="7">
    <source>
        <dbReference type="Pfam" id="PF00155"/>
    </source>
</evidence>
<evidence type="ECO:0000256" key="3">
    <source>
        <dbReference type="ARBA" id="ARBA00022576"/>
    </source>
</evidence>
<dbReference type="InterPro" id="IPR004839">
    <property type="entry name" value="Aminotransferase_I/II_large"/>
</dbReference>
<dbReference type="InterPro" id="IPR050596">
    <property type="entry name" value="AspAT/PAT-like"/>
</dbReference>
<keyword evidence="4 6" id="KW-0808">Transferase</keyword>
<reference evidence="8 9" key="1">
    <citation type="submission" date="2016-10" db="EMBL/GenBank/DDBJ databases">
        <title>Draft genome sequences of four alkaliphilic bacteria belonging to the Anaerobacillus genus.</title>
        <authorList>
            <person name="Bassil N.M."/>
            <person name="Lloyd J.R."/>
        </authorList>
    </citation>
    <scope>NUCLEOTIDE SEQUENCE [LARGE SCALE GENOMIC DNA]</scope>
    <source>
        <strain evidence="8 9">DSM 18345</strain>
    </source>
</reference>
<dbReference type="InterPro" id="IPR015422">
    <property type="entry name" value="PyrdxlP-dep_Trfase_small"/>
</dbReference>
<dbReference type="Pfam" id="PF00155">
    <property type="entry name" value="Aminotran_1_2"/>
    <property type="match status" value="1"/>
</dbReference>
<dbReference type="EC" id="2.6.1.-" evidence="6"/>
<dbReference type="Gene3D" id="3.90.1150.10">
    <property type="entry name" value="Aspartate Aminotransferase, domain 1"/>
    <property type="match status" value="1"/>
</dbReference>
<comment type="caution">
    <text evidence="8">The sequence shown here is derived from an EMBL/GenBank/DDBJ whole genome shotgun (WGS) entry which is preliminary data.</text>
</comment>
<dbReference type="PROSITE" id="PS00105">
    <property type="entry name" value="AA_TRANSFER_CLASS_1"/>
    <property type="match status" value="1"/>
</dbReference>
<evidence type="ECO:0000256" key="1">
    <source>
        <dbReference type="ARBA" id="ARBA00001933"/>
    </source>
</evidence>
<dbReference type="InterPro" id="IPR015424">
    <property type="entry name" value="PyrdxlP-dep_Trfase"/>
</dbReference>
<keyword evidence="9" id="KW-1185">Reference proteome</keyword>
<comment type="similarity">
    <text evidence="2 6">Belongs to the class-I pyridoxal-phosphate-dependent aminotransferase family.</text>
</comment>
<dbReference type="EMBL" id="MLQR01000028">
    <property type="protein sequence ID" value="OIJ13436.1"/>
    <property type="molecule type" value="Genomic_DNA"/>
</dbReference>
<evidence type="ECO:0000256" key="4">
    <source>
        <dbReference type="ARBA" id="ARBA00022679"/>
    </source>
</evidence>